<name>A0A0F9ILG3_9ZZZZ</name>
<sequence length="39" mass="4688">MKPWGLYFMLAGFAIWWSLFAPMRRPAPVREESFIWIAN</sequence>
<proteinExistence type="predicted"/>
<dbReference type="AlphaFoldDB" id="A0A0F9ILG3"/>
<organism evidence="2">
    <name type="scientific">marine sediment metagenome</name>
    <dbReference type="NCBI Taxonomy" id="412755"/>
    <lineage>
        <taxon>unclassified sequences</taxon>
        <taxon>metagenomes</taxon>
        <taxon>ecological metagenomes</taxon>
    </lineage>
</organism>
<evidence type="ECO:0000256" key="1">
    <source>
        <dbReference type="SAM" id="Phobius"/>
    </source>
</evidence>
<gene>
    <name evidence="2" type="ORF">LCGC14_1564530</name>
</gene>
<keyword evidence="1" id="KW-0472">Membrane</keyword>
<keyword evidence="1" id="KW-1133">Transmembrane helix</keyword>
<keyword evidence="1" id="KW-0812">Transmembrane</keyword>
<dbReference type="EMBL" id="LAZR01012120">
    <property type="protein sequence ID" value="KKM39506.1"/>
    <property type="molecule type" value="Genomic_DNA"/>
</dbReference>
<protein>
    <submittedName>
        <fullName evidence="2">Uncharacterized protein</fullName>
    </submittedName>
</protein>
<evidence type="ECO:0000313" key="2">
    <source>
        <dbReference type="EMBL" id="KKM39506.1"/>
    </source>
</evidence>
<feature type="transmembrane region" description="Helical" evidence="1">
    <location>
        <begin position="6"/>
        <end position="23"/>
    </location>
</feature>
<accession>A0A0F9ILG3</accession>
<comment type="caution">
    <text evidence="2">The sequence shown here is derived from an EMBL/GenBank/DDBJ whole genome shotgun (WGS) entry which is preliminary data.</text>
</comment>
<reference evidence="2" key="1">
    <citation type="journal article" date="2015" name="Nature">
        <title>Complex archaea that bridge the gap between prokaryotes and eukaryotes.</title>
        <authorList>
            <person name="Spang A."/>
            <person name="Saw J.H."/>
            <person name="Jorgensen S.L."/>
            <person name="Zaremba-Niedzwiedzka K."/>
            <person name="Martijn J."/>
            <person name="Lind A.E."/>
            <person name="van Eijk R."/>
            <person name="Schleper C."/>
            <person name="Guy L."/>
            <person name="Ettema T.J."/>
        </authorList>
    </citation>
    <scope>NUCLEOTIDE SEQUENCE</scope>
</reference>